<keyword evidence="1" id="KW-0472">Membrane</keyword>
<name>A0A0F8YJ32_9ZZZZ</name>
<evidence type="ECO:0000256" key="1">
    <source>
        <dbReference type="SAM" id="Phobius"/>
    </source>
</evidence>
<feature type="transmembrane region" description="Helical" evidence="1">
    <location>
        <begin position="42"/>
        <end position="61"/>
    </location>
</feature>
<keyword evidence="1" id="KW-0812">Transmembrane</keyword>
<keyword evidence="1" id="KW-1133">Transmembrane helix</keyword>
<dbReference type="EMBL" id="LAZR01069242">
    <property type="protein sequence ID" value="KKK48106.1"/>
    <property type="molecule type" value="Genomic_DNA"/>
</dbReference>
<feature type="transmembrane region" description="Helical" evidence="1">
    <location>
        <begin position="90"/>
        <end position="110"/>
    </location>
</feature>
<accession>A0A0F8YJ32</accession>
<reference evidence="2" key="1">
    <citation type="journal article" date="2015" name="Nature">
        <title>Complex archaea that bridge the gap between prokaryotes and eukaryotes.</title>
        <authorList>
            <person name="Spang A."/>
            <person name="Saw J.H."/>
            <person name="Jorgensen S.L."/>
            <person name="Zaremba-Niedzwiedzka K."/>
            <person name="Martijn J."/>
            <person name="Lind A.E."/>
            <person name="van Eijk R."/>
            <person name="Schleper C."/>
            <person name="Guy L."/>
            <person name="Ettema T.J."/>
        </authorList>
    </citation>
    <scope>NUCLEOTIDE SEQUENCE</scope>
</reference>
<evidence type="ECO:0000313" key="2">
    <source>
        <dbReference type="EMBL" id="KKK48106.1"/>
    </source>
</evidence>
<proteinExistence type="predicted"/>
<organism evidence="2">
    <name type="scientific">marine sediment metagenome</name>
    <dbReference type="NCBI Taxonomy" id="412755"/>
    <lineage>
        <taxon>unclassified sequences</taxon>
        <taxon>metagenomes</taxon>
        <taxon>ecological metagenomes</taxon>
    </lineage>
</organism>
<feature type="transmembrane region" description="Helical" evidence="1">
    <location>
        <begin position="122"/>
        <end position="140"/>
    </location>
</feature>
<dbReference type="AlphaFoldDB" id="A0A0F8YJ32"/>
<protein>
    <submittedName>
        <fullName evidence="2">Uncharacterized protein</fullName>
    </submittedName>
</protein>
<gene>
    <name evidence="2" type="ORF">LCGC14_3148460</name>
</gene>
<feature type="non-terminal residue" evidence="2">
    <location>
        <position position="1"/>
    </location>
</feature>
<sequence length="213" mass="24575">VWLQELALMIKQGFKFLNTLLEFGYYQSVLLFRFSKQVRRTIVIPYAIVVMNFPAFWKSFIMRSFPNKNMLHYISALHSSRIVRFINKDIAMSIIMSAAFPRWVFFSPPFFMVTSSAKFRPFTHWLSATGASNLRVLVFVKMRKVIKAGLFLPFGRATIFSRRLVVTLPNTMRTKVHMSTCLTKNSPAITTLNISHLTTNYITTIAKSQVVNS</sequence>
<comment type="caution">
    <text evidence="2">The sequence shown here is derived from an EMBL/GenBank/DDBJ whole genome shotgun (WGS) entry which is preliminary data.</text>
</comment>